<dbReference type="RefSeq" id="WP_231714761.1">
    <property type="nucleotide sequence ID" value="NZ_FUWJ01000001.1"/>
</dbReference>
<accession>A0A1T4JSW6</accession>
<dbReference type="Proteomes" id="UP000190092">
    <property type="component" value="Unassembled WGS sequence"/>
</dbReference>
<dbReference type="InterPro" id="IPR011101">
    <property type="entry name" value="DUF5131"/>
</dbReference>
<sequence length="266" mass="30485">MAERTKIEWVDHTFNPWIGCTRVSDACDNCYAAAMSRRRGWAEFEPGAPRHRTSATYWRQPLVWNRKAEARRTRAKVFGPSLADPFDAEISDAWRHDYIDLIKRTPWLDYILLTKRPQVAVKFFCGRRVPDNLWLGVTAETQKMLALRAPTILDIKAKVHVLSAEPLLEQLDLAPWLPGPERNNRQSFTWVIAGGESGPKARASKPQWFRILRDQCAAAGIAFFFKQWGEHAPDDERRSDDNAVRKLGRKTAGACLDGRHHRDTPL</sequence>
<dbReference type="EMBL" id="FUWJ01000001">
    <property type="protein sequence ID" value="SJZ33231.1"/>
    <property type="molecule type" value="Genomic_DNA"/>
</dbReference>
<dbReference type="AlphaFoldDB" id="A0A1T4JSW6"/>
<organism evidence="1 2">
    <name type="scientific">Enhydrobacter aerosaccus</name>
    <dbReference type="NCBI Taxonomy" id="225324"/>
    <lineage>
        <taxon>Bacteria</taxon>
        <taxon>Pseudomonadati</taxon>
        <taxon>Pseudomonadota</taxon>
        <taxon>Alphaproteobacteria</taxon>
        <taxon>Hyphomicrobiales</taxon>
        <taxon>Enhydrobacter</taxon>
    </lineage>
</organism>
<name>A0A1T4JSW6_9HYPH</name>
<keyword evidence="2" id="KW-1185">Reference proteome</keyword>
<dbReference type="Pfam" id="PF07505">
    <property type="entry name" value="DUF5131"/>
    <property type="match status" value="1"/>
</dbReference>
<evidence type="ECO:0000313" key="1">
    <source>
        <dbReference type="EMBL" id="SJZ33231.1"/>
    </source>
</evidence>
<protein>
    <submittedName>
        <fullName evidence="1">Protein gp37</fullName>
    </submittedName>
</protein>
<dbReference type="STRING" id="225324.SAMN02745126_00428"/>
<evidence type="ECO:0000313" key="2">
    <source>
        <dbReference type="Proteomes" id="UP000190092"/>
    </source>
</evidence>
<reference evidence="2" key="1">
    <citation type="submission" date="2017-02" db="EMBL/GenBank/DDBJ databases">
        <authorList>
            <person name="Varghese N."/>
            <person name="Submissions S."/>
        </authorList>
    </citation>
    <scope>NUCLEOTIDE SEQUENCE [LARGE SCALE GENOMIC DNA]</scope>
    <source>
        <strain evidence="2">ATCC 27094</strain>
    </source>
</reference>
<gene>
    <name evidence="1" type="ORF">SAMN02745126_00428</name>
</gene>
<proteinExistence type="predicted"/>